<evidence type="ECO:0000313" key="4">
    <source>
        <dbReference type="EMBL" id="EEW93158.1"/>
    </source>
</evidence>
<feature type="domain" description="LysM" evidence="3">
    <location>
        <begin position="147"/>
        <end position="190"/>
    </location>
</feature>
<name>D0BJA5_9LACT</name>
<feature type="region of interest" description="Disordered" evidence="1">
    <location>
        <begin position="1"/>
        <end position="37"/>
    </location>
</feature>
<dbReference type="RefSeq" id="WP_006702313.1">
    <property type="nucleotide sequence ID" value="NZ_KI391971.1"/>
</dbReference>
<keyword evidence="2" id="KW-0472">Membrane</keyword>
<feature type="compositionally biased region" description="Low complexity" evidence="1">
    <location>
        <begin position="125"/>
        <end position="140"/>
    </location>
</feature>
<dbReference type="NCBIfam" id="NF042931">
    <property type="entry name" value="SAG1386_EF1546"/>
    <property type="match status" value="1"/>
</dbReference>
<organism evidence="4 5">
    <name type="scientific">Granulicatella elegans ATCC 700633</name>
    <dbReference type="NCBI Taxonomy" id="626369"/>
    <lineage>
        <taxon>Bacteria</taxon>
        <taxon>Bacillati</taxon>
        <taxon>Bacillota</taxon>
        <taxon>Bacilli</taxon>
        <taxon>Lactobacillales</taxon>
        <taxon>Carnobacteriaceae</taxon>
        <taxon>Granulicatella</taxon>
    </lineage>
</organism>
<reference evidence="4" key="2">
    <citation type="submission" date="2011-10" db="EMBL/GenBank/DDBJ databases">
        <title>The Genome Sequence of Granulicatella elegans ATCC 700633.</title>
        <authorList>
            <consortium name="The Broad Institute Genome Sequencing Platform"/>
            <consortium name="The Broad Institute Genome Sequencing Center for Infectious Disease"/>
            <person name="Earl A."/>
            <person name="Ward D."/>
            <person name="Feldgarden M."/>
            <person name="Gevers D."/>
            <person name="Sibley C.D."/>
            <person name="Field T.R."/>
            <person name="Grinwis M."/>
            <person name="Eshaghurshan C.S."/>
            <person name="Surette M.G."/>
            <person name="Young S.K."/>
            <person name="Zeng Q."/>
            <person name="Gargeya S."/>
            <person name="Fitzgerald M."/>
            <person name="Haas B."/>
            <person name="Abouelleil A."/>
            <person name="Alvarado L."/>
            <person name="Arachchi H.M."/>
            <person name="Berlin A."/>
            <person name="Brown A."/>
            <person name="Chapman S.B."/>
            <person name="Chen Z."/>
            <person name="Dunbar C."/>
            <person name="Freedman E."/>
            <person name="Gearin G."/>
            <person name="Goldberg J."/>
            <person name="Griggs A."/>
            <person name="Gujja S."/>
            <person name="Heiman D."/>
            <person name="Howarth C."/>
            <person name="Larson L."/>
            <person name="Lui A."/>
            <person name="MacDonald P.J.P."/>
            <person name="Montmayeur A."/>
            <person name="Murphy C."/>
            <person name="Neiman D."/>
            <person name="Pearson M."/>
            <person name="Priest M."/>
            <person name="Roberts A."/>
            <person name="Saif S."/>
            <person name="Shea T."/>
            <person name="Shenoy N."/>
            <person name="Sisk P."/>
            <person name="Stolte C."/>
            <person name="Sykes S."/>
            <person name="Wortman J."/>
            <person name="Nusbaum C."/>
            <person name="Birren B."/>
        </authorList>
    </citation>
    <scope>NUCLEOTIDE SEQUENCE [LARGE SCALE GENOMIC DNA]</scope>
    <source>
        <strain evidence="4">ATCC 700633</strain>
    </source>
</reference>
<evidence type="ECO:0000256" key="1">
    <source>
        <dbReference type="SAM" id="MobiDB-lite"/>
    </source>
</evidence>
<keyword evidence="2" id="KW-1133">Transmembrane helix</keyword>
<dbReference type="Gene3D" id="3.10.350.10">
    <property type="entry name" value="LysM domain"/>
    <property type="match status" value="1"/>
</dbReference>
<dbReference type="STRING" id="626369.HMPREF0446_00040"/>
<dbReference type="Proteomes" id="UP000002939">
    <property type="component" value="Unassembled WGS sequence"/>
</dbReference>
<evidence type="ECO:0000313" key="5">
    <source>
        <dbReference type="Proteomes" id="UP000002939"/>
    </source>
</evidence>
<evidence type="ECO:0000259" key="3">
    <source>
        <dbReference type="PROSITE" id="PS51782"/>
    </source>
</evidence>
<dbReference type="SUPFAM" id="SSF54106">
    <property type="entry name" value="LysM domain"/>
    <property type="match status" value="1"/>
</dbReference>
<dbReference type="eggNOG" id="COG1388">
    <property type="taxonomic scope" value="Bacteria"/>
</dbReference>
<feature type="region of interest" description="Disordered" evidence="1">
    <location>
        <begin position="100"/>
        <end position="141"/>
    </location>
</feature>
<gene>
    <name evidence="4" type="ORF">HMPREF0446_00040</name>
</gene>
<reference evidence="4" key="1">
    <citation type="submission" date="2009-09" db="EMBL/GenBank/DDBJ databases">
        <authorList>
            <consortium name="The Broad Institute Genome Sequencing Platform"/>
            <person name="Ward D."/>
            <person name="Feldgarden M."/>
            <person name="Earl A."/>
            <person name="Young S.K."/>
            <person name="Zeng Q."/>
            <person name="Koehrsen M."/>
            <person name="Alvarado L."/>
            <person name="Berlin A."/>
            <person name="Bochicchio J."/>
            <person name="Borenstein D."/>
            <person name="Chapman S.B."/>
            <person name="Chen Z."/>
            <person name="Engels R."/>
            <person name="Freedman E."/>
            <person name="Gellesch M."/>
            <person name="Goldberg J."/>
            <person name="Griggs A."/>
            <person name="Gujja S."/>
            <person name="Heilman E."/>
            <person name="Heiman D."/>
            <person name="Hepburn T."/>
            <person name="Howarth C."/>
            <person name="Jen D."/>
            <person name="Larson L."/>
            <person name="Lewis B."/>
            <person name="Mehta T."/>
            <person name="Park D."/>
            <person name="Pearson M."/>
            <person name="Roberts A."/>
            <person name="Saif S."/>
            <person name="Shea T."/>
            <person name="Shenoy N."/>
            <person name="Sisk P."/>
            <person name="Stolte C."/>
            <person name="Sykes S."/>
            <person name="Thomson T."/>
            <person name="Walk T."/>
            <person name="White J."/>
            <person name="Yandava C."/>
            <person name="Sibley C.D."/>
            <person name="Field T.R."/>
            <person name="Grinwis M."/>
            <person name="Eshaghurshan C.S."/>
            <person name="Surette M.G."/>
            <person name="Haas B."/>
            <person name="Nusbaum C."/>
            <person name="Birren B."/>
        </authorList>
    </citation>
    <scope>NUCLEOTIDE SEQUENCE [LARGE SCALE GENOMIC DNA]</scope>
    <source>
        <strain evidence="4">ATCC 700633</strain>
    </source>
</reference>
<dbReference type="Pfam" id="PF01476">
    <property type="entry name" value="LysM"/>
    <property type="match status" value="1"/>
</dbReference>
<feature type="compositionally biased region" description="Basic and acidic residues" evidence="1">
    <location>
        <begin position="9"/>
        <end position="27"/>
    </location>
</feature>
<evidence type="ECO:0000256" key="2">
    <source>
        <dbReference type="SAM" id="Phobius"/>
    </source>
</evidence>
<dbReference type="SMART" id="SM00257">
    <property type="entry name" value="LysM"/>
    <property type="match status" value="1"/>
</dbReference>
<accession>D0BJA5</accession>
<dbReference type="InterPro" id="IPR018392">
    <property type="entry name" value="LysM"/>
</dbReference>
<dbReference type="HOGENOM" id="CLU_109308_0_0_9"/>
<keyword evidence="5" id="KW-1185">Reference proteome</keyword>
<dbReference type="AlphaFoldDB" id="D0BJA5"/>
<dbReference type="InterPro" id="IPR036779">
    <property type="entry name" value="LysM_dom_sf"/>
</dbReference>
<proteinExistence type="predicted"/>
<keyword evidence="2" id="KW-0812">Transmembrane</keyword>
<dbReference type="OrthoDB" id="2152150at2"/>
<dbReference type="CDD" id="cd00118">
    <property type="entry name" value="LysM"/>
    <property type="match status" value="1"/>
</dbReference>
<dbReference type="InterPro" id="IPR049981">
    <property type="entry name" value="SPy_0802-like"/>
</dbReference>
<feature type="compositionally biased region" description="Polar residues" evidence="1">
    <location>
        <begin position="28"/>
        <end position="37"/>
    </location>
</feature>
<feature type="transmembrane region" description="Helical" evidence="2">
    <location>
        <begin position="46"/>
        <end position="70"/>
    </location>
</feature>
<protein>
    <recommendedName>
        <fullName evidence="3">LysM domain-containing protein</fullName>
    </recommendedName>
</protein>
<dbReference type="EMBL" id="ACRF02000016">
    <property type="protein sequence ID" value="EEW93158.1"/>
    <property type="molecule type" value="Genomic_DNA"/>
</dbReference>
<sequence>MSDNLNNERSPKDEQPWDRQFGEDTQKARQYSRSARNSNGKAVAPLLSVLLFVFIVVVVSPLLFMMWFYWSSSKAEVKPRTADEVMLTKVVETTTAVTTTAEAKSTETKANETTVTSTTAAPSDAARQQQREQTTAEAQTSQNGAYGTYTVQAGETLYRIAVNHGMDVATLKSINGLSGNNISPGMQLKVLQPRQ</sequence>
<comment type="caution">
    <text evidence="4">The sequence shown here is derived from an EMBL/GenBank/DDBJ whole genome shotgun (WGS) entry which is preliminary data.</text>
</comment>
<dbReference type="PROSITE" id="PS51782">
    <property type="entry name" value="LYSM"/>
    <property type="match status" value="1"/>
</dbReference>